<reference evidence="14 15" key="1">
    <citation type="journal article" date="2011" name="J. Bacteriol.">
        <title>Draft genome sequence of Caloramator australicus strain RC3T, a thermoanaerobe from the Great Artesian Basin of Australia.</title>
        <authorList>
            <person name="Ogg C.D."/>
            <person name="Patel B.K.C."/>
        </authorList>
    </citation>
    <scope>NUCLEOTIDE SEQUENCE [LARGE SCALE GENOMIC DNA]</scope>
    <source>
        <strain evidence="14 15">RC3</strain>
    </source>
</reference>
<evidence type="ECO:0000256" key="1">
    <source>
        <dbReference type="ARBA" id="ARBA00002290"/>
    </source>
</evidence>
<evidence type="ECO:0000256" key="5">
    <source>
        <dbReference type="ARBA" id="ARBA00022553"/>
    </source>
</evidence>
<comment type="similarity">
    <text evidence="2 13">Belongs to the heat shock protein 70 family.</text>
</comment>
<evidence type="ECO:0000256" key="6">
    <source>
        <dbReference type="ARBA" id="ARBA00022741"/>
    </source>
</evidence>
<dbReference type="FunFam" id="3.30.420.40:FF:000071">
    <property type="entry name" value="Molecular chaperone DnaK"/>
    <property type="match status" value="1"/>
</dbReference>
<dbReference type="PROSITE" id="PS01036">
    <property type="entry name" value="HSP70_3"/>
    <property type="match status" value="1"/>
</dbReference>
<dbReference type="AlphaFoldDB" id="I7K6D8"/>
<evidence type="ECO:0000256" key="13">
    <source>
        <dbReference type="RuleBase" id="RU003322"/>
    </source>
</evidence>
<dbReference type="STRING" id="857293.CAAU_1040"/>
<dbReference type="SUPFAM" id="SSF100920">
    <property type="entry name" value="Heat shock protein 70kD (HSP70), peptide-binding domain"/>
    <property type="match status" value="1"/>
</dbReference>
<evidence type="ECO:0000256" key="12">
    <source>
        <dbReference type="ARBA" id="ARBA00033103"/>
    </source>
</evidence>
<proteinExistence type="inferred from homology"/>
<dbReference type="InterPro" id="IPR018181">
    <property type="entry name" value="Heat_shock_70_CS"/>
</dbReference>
<dbReference type="RefSeq" id="WP_008908396.1">
    <property type="nucleotide sequence ID" value="NZ_CAKP01000060.1"/>
</dbReference>
<sequence length="573" mass="64437">MAIIGIDLGTSTCEIAYFKDGKPQIILNDKGERITPSYVGIDTNGDIVVGQDAKDQFIGRRQFTTMEYKRLMGTNEKIRLGDKLYFPEEISAIMLKYLKECAEKYLKEEVTEAVITVPANFNNNQREATLNAAKLAGLKVERLINEPTAAALAFGLKNIDKNLKVLVFDFGGGTLDVTVLEIFDGVIDVMSSYGDPFLGGKDFDERLCEFIIQEMKRRINFHVAQDDFLTMSKIKAAAEEAKKNLSFDKEALIVIENVYSNGNIIDFKIKISREEFEEMVFDLVERAGYIIDKALEDKDLSYDDIDLVLMVGGTTRIPLVRKYVKEKLNKDIKTEINPDEAVALGAAIQAAIMSGKMDEEKGLMITDICPYNLGVASVAEINGQLFADVFSKIIERNTTIPTSKSKEFYTLYDNQTEVEIKAYQTLDNDCLFVDDATFIGSFHLSGIPENKAGKEAILVEFSYDLNGNIKITATIKSNGISKDLEIKNQSSLSLDQVIEKMDAIDDSWKKSRLASKYKITIETAEKKIKQMDDIKLKNELFDLVVKLKEYIKNEDEENADLIDGRILDFILDI</sequence>
<dbReference type="GO" id="GO:0140662">
    <property type="term" value="F:ATP-dependent protein folding chaperone"/>
    <property type="evidence" value="ECO:0007669"/>
    <property type="project" value="InterPro"/>
</dbReference>
<dbReference type="PROSITE" id="PS00297">
    <property type="entry name" value="HSP70_1"/>
    <property type="match status" value="1"/>
</dbReference>
<evidence type="ECO:0000256" key="4">
    <source>
        <dbReference type="ARBA" id="ARBA00017249"/>
    </source>
</evidence>
<evidence type="ECO:0000256" key="3">
    <source>
        <dbReference type="ARBA" id="ARBA00014415"/>
    </source>
</evidence>
<dbReference type="InterPro" id="IPR043129">
    <property type="entry name" value="ATPase_NBD"/>
</dbReference>
<keyword evidence="15" id="KW-1185">Reference proteome</keyword>
<dbReference type="Gene3D" id="2.60.34.10">
    <property type="entry name" value="Substrate Binding Domain Of DNAk, Chain A, domain 1"/>
    <property type="match status" value="1"/>
</dbReference>
<evidence type="ECO:0000256" key="8">
    <source>
        <dbReference type="ARBA" id="ARBA00023016"/>
    </source>
</evidence>
<evidence type="ECO:0000256" key="11">
    <source>
        <dbReference type="ARBA" id="ARBA00030945"/>
    </source>
</evidence>
<dbReference type="Gene3D" id="3.90.640.10">
    <property type="entry name" value="Actin, Chain A, domain 4"/>
    <property type="match status" value="1"/>
</dbReference>
<dbReference type="PANTHER" id="PTHR19375">
    <property type="entry name" value="HEAT SHOCK PROTEIN 70KDA"/>
    <property type="match status" value="1"/>
</dbReference>
<dbReference type="FunFam" id="3.90.640.10:FF:000003">
    <property type="entry name" value="Molecular chaperone DnaK"/>
    <property type="match status" value="1"/>
</dbReference>
<dbReference type="SUPFAM" id="SSF53067">
    <property type="entry name" value="Actin-like ATPase domain"/>
    <property type="match status" value="2"/>
</dbReference>
<accession>I7K6D8</accession>
<protein>
    <recommendedName>
        <fullName evidence="3">Chaperone protein DnaK</fullName>
    </recommendedName>
    <alternativeName>
        <fullName evidence="4">Chaperone protein dnaK</fullName>
    </alternativeName>
    <alternativeName>
        <fullName evidence="12">HSP70</fullName>
    </alternativeName>
    <alternativeName>
        <fullName evidence="11">Heat shock 70 kDa protein</fullName>
    </alternativeName>
    <alternativeName>
        <fullName evidence="10">Heat shock protein 70</fullName>
    </alternativeName>
</protein>
<keyword evidence="9" id="KW-0143">Chaperone</keyword>
<dbReference type="GO" id="GO:0005524">
    <property type="term" value="F:ATP binding"/>
    <property type="evidence" value="ECO:0007669"/>
    <property type="project" value="UniProtKB-KW"/>
</dbReference>
<evidence type="ECO:0000256" key="2">
    <source>
        <dbReference type="ARBA" id="ARBA00007381"/>
    </source>
</evidence>
<keyword evidence="6 13" id="KW-0547">Nucleotide-binding</keyword>
<comment type="caution">
    <text evidence="14">The sequence shown here is derived from an EMBL/GenBank/DDBJ whole genome shotgun (WGS) entry which is preliminary data.</text>
</comment>
<dbReference type="Pfam" id="PF00012">
    <property type="entry name" value="HSP70"/>
    <property type="match status" value="1"/>
</dbReference>
<dbReference type="Gene3D" id="3.30.420.40">
    <property type="match status" value="3"/>
</dbReference>
<name>I7K6D8_9CLOT</name>
<evidence type="ECO:0000256" key="10">
    <source>
        <dbReference type="ARBA" id="ARBA00030019"/>
    </source>
</evidence>
<dbReference type="eggNOG" id="COG0443">
    <property type="taxonomic scope" value="Bacteria"/>
</dbReference>
<dbReference type="Proteomes" id="UP000007652">
    <property type="component" value="Unassembled WGS sequence"/>
</dbReference>
<evidence type="ECO:0000256" key="7">
    <source>
        <dbReference type="ARBA" id="ARBA00022840"/>
    </source>
</evidence>
<dbReference type="OrthoDB" id="9766019at2"/>
<evidence type="ECO:0000256" key="9">
    <source>
        <dbReference type="ARBA" id="ARBA00023186"/>
    </source>
</evidence>
<keyword evidence="8" id="KW-0346">Stress response</keyword>
<evidence type="ECO:0000313" key="14">
    <source>
        <dbReference type="EMBL" id="CCJ33124.1"/>
    </source>
</evidence>
<gene>
    <name evidence="14" type="ORF">CAAU_1040</name>
</gene>
<comment type="function">
    <text evidence="1">Acts as a chaperone.</text>
</comment>
<organism evidence="14 15">
    <name type="scientific">Caloramator australicus RC3</name>
    <dbReference type="NCBI Taxonomy" id="857293"/>
    <lineage>
        <taxon>Bacteria</taxon>
        <taxon>Bacillati</taxon>
        <taxon>Bacillota</taxon>
        <taxon>Clostridia</taxon>
        <taxon>Eubacteriales</taxon>
        <taxon>Clostridiaceae</taxon>
        <taxon>Caloramator</taxon>
    </lineage>
</organism>
<dbReference type="InterPro" id="IPR029047">
    <property type="entry name" value="HSP70_peptide-bd_sf"/>
</dbReference>
<keyword evidence="7 13" id="KW-0067">ATP-binding</keyword>
<dbReference type="PROSITE" id="PS00329">
    <property type="entry name" value="HSP70_2"/>
    <property type="match status" value="1"/>
</dbReference>
<keyword evidence="5" id="KW-0597">Phosphoprotein</keyword>
<dbReference type="EMBL" id="CAKP01000060">
    <property type="protein sequence ID" value="CCJ33124.1"/>
    <property type="molecule type" value="Genomic_DNA"/>
</dbReference>
<evidence type="ECO:0000313" key="15">
    <source>
        <dbReference type="Proteomes" id="UP000007652"/>
    </source>
</evidence>
<dbReference type="PRINTS" id="PR00301">
    <property type="entry name" value="HEATSHOCK70"/>
</dbReference>
<dbReference type="InterPro" id="IPR013126">
    <property type="entry name" value="Hsp_70_fam"/>
</dbReference>